<accession>S4NN17</accession>
<dbReference type="EMBL" id="GAIX01014131">
    <property type="protein sequence ID" value="JAA78429.1"/>
    <property type="molecule type" value="Transcribed_RNA"/>
</dbReference>
<feature type="region of interest" description="Disordered" evidence="1">
    <location>
        <begin position="1"/>
        <end position="31"/>
    </location>
</feature>
<reference evidence="2" key="2">
    <citation type="submission" date="2013-05" db="EMBL/GenBank/DDBJ databases">
        <authorList>
            <person name="Carter J.-M."/>
            <person name="Baker S.C."/>
            <person name="Pink R."/>
            <person name="Carter D.R.F."/>
            <person name="Collins A."/>
            <person name="Tomlin J."/>
            <person name="Gibbs M."/>
            <person name="Breuker C.J."/>
        </authorList>
    </citation>
    <scope>NUCLEOTIDE SEQUENCE</scope>
    <source>
        <tissue evidence="2">Ovary</tissue>
    </source>
</reference>
<sequence>MSVQERQLLEKSGDGYSSVPHHHDQRKPADKTVMSIQYSAIDDFEMAQFSSIYYPPFKNPSIAFCRTEKRRQVLDLNKFVYNFIVNPLKICHQLLDHILILYIQFTF</sequence>
<reference evidence="2" key="1">
    <citation type="journal article" date="2013" name="BMC Genomics">
        <title>Unscrambling butterfly oogenesis.</title>
        <authorList>
            <person name="Carter J.M."/>
            <person name="Baker S.C."/>
            <person name="Pink R."/>
            <person name="Carter D.R."/>
            <person name="Collins A."/>
            <person name="Tomlin J."/>
            <person name="Gibbs M."/>
            <person name="Breuker C.J."/>
        </authorList>
    </citation>
    <scope>NUCLEOTIDE SEQUENCE</scope>
    <source>
        <tissue evidence="2">Ovary</tissue>
    </source>
</reference>
<dbReference type="AlphaFoldDB" id="S4NN17"/>
<evidence type="ECO:0000256" key="1">
    <source>
        <dbReference type="SAM" id="MobiDB-lite"/>
    </source>
</evidence>
<name>S4NN17_9NEOP</name>
<protein>
    <submittedName>
        <fullName evidence="2">Uncharacterized protein</fullName>
    </submittedName>
</protein>
<organism evidence="2">
    <name type="scientific">Pararge aegeria</name>
    <name type="common">speckled wood butterfly</name>
    <dbReference type="NCBI Taxonomy" id="116150"/>
    <lineage>
        <taxon>Eukaryota</taxon>
        <taxon>Metazoa</taxon>
        <taxon>Ecdysozoa</taxon>
        <taxon>Arthropoda</taxon>
        <taxon>Hexapoda</taxon>
        <taxon>Insecta</taxon>
        <taxon>Pterygota</taxon>
        <taxon>Neoptera</taxon>
        <taxon>Endopterygota</taxon>
        <taxon>Lepidoptera</taxon>
        <taxon>Glossata</taxon>
        <taxon>Ditrysia</taxon>
        <taxon>Papilionoidea</taxon>
        <taxon>Nymphalidae</taxon>
        <taxon>Satyrinae</taxon>
        <taxon>Satyrini</taxon>
        <taxon>Parargina</taxon>
        <taxon>Pararge</taxon>
    </lineage>
</organism>
<evidence type="ECO:0000313" key="2">
    <source>
        <dbReference type="EMBL" id="JAA78429.1"/>
    </source>
</evidence>
<proteinExistence type="predicted"/>